<sequence length="278" mass="29583">MTAGQISGPKTPPAHRQQELWNTVFGENYDAIDEYEDDEGGRPVWLFALGGSVLVALVGVLVWAFVAGPLSSSSEADAEPAKPSAKPSPSVVAKPQSRFPTLPRFKGTASPVNGAVADQTARISVPKLGGKWRLDPDNQTVQTKYGFTARQYVPGVPGEQEAQVMWGPLSQSLAAKYTTPDKLGPVVNAVAKYARQALLPRGNRATKIAQQKLTRKGKTGLLSAYKITSGVDETTIVVAALDTGGDLPAVVYMAVPESQSDLLPDINTVFRSIRPTGQ</sequence>
<keyword evidence="2" id="KW-0812">Transmembrane</keyword>
<feature type="compositionally biased region" description="Low complexity" evidence="1">
    <location>
        <begin position="72"/>
        <end position="95"/>
    </location>
</feature>
<feature type="transmembrane region" description="Helical" evidence="2">
    <location>
        <begin position="44"/>
        <end position="66"/>
    </location>
</feature>
<dbReference type="EMBL" id="JBHMQT010000005">
    <property type="protein sequence ID" value="MFC0861459.1"/>
    <property type="molecule type" value="Genomic_DNA"/>
</dbReference>
<accession>A0ABV6TZ30</accession>
<evidence type="ECO:0000313" key="3">
    <source>
        <dbReference type="EMBL" id="MFC0861459.1"/>
    </source>
</evidence>
<organism evidence="3 4">
    <name type="scientific">Sphaerimonospora cavernae</name>
    <dbReference type="NCBI Taxonomy" id="1740611"/>
    <lineage>
        <taxon>Bacteria</taxon>
        <taxon>Bacillati</taxon>
        <taxon>Actinomycetota</taxon>
        <taxon>Actinomycetes</taxon>
        <taxon>Streptosporangiales</taxon>
        <taxon>Streptosporangiaceae</taxon>
        <taxon>Sphaerimonospora</taxon>
    </lineage>
</organism>
<evidence type="ECO:0000256" key="1">
    <source>
        <dbReference type="SAM" id="MobiDB-lite"/>
    </source>
</evidence>
<keyword evidence="2" id="KW-1133">Transmembrane helix</keyword>
<evidence type="ECO:0000256" key="2">
    <source>
        <dbReference type="SAM" id="Phobius"/>
    </source>
</evidence>
<feature type="region of interest" description="Disordered" evidence="1">
    <location>
        <begin position="72"/>
        <end position="113"/>
    </location>
</feature>
<keyword evidence="4" id="KW-1185">Reference proteome</keyword>
<gene>
    <name evidence="3" type="ORF">ACFHYQ_04020</name>
</gene>
<name>A0ABV6TZ30_9ACTN</name>
<evidence type="ECO:0000313" key="4">
    <source>
        <dbReference type="Proteomes" id="UP001589870"/>
    </source>
</evidence>
<comment type="caution">
    <text evidence="3">The sequence shown here is derived from an EMBL/GenBank/DDBJ whole genome shotgun (WGS) entry which is preliminary data.</text>
</comment>
<keyword evidence="2" id="KW-0472">Membrane</keyword>
<protein>
    <submittedName>
        <fullName evidence="3">Uncharacterized protein</fullName>
    </submittedName>
</protein>
<proteinExistence type="predicted"/>
<dbReference type="Proteomes" id="UP001589870">
    <property type="component" value="Unassembled WGS sequence"/>
</dbReference>
<reference evidence="3 4" key="1">
    <citation type="submission" date="2024-09" db="EMBL/GenBank/DDBJ databases">
        <authorList>
            <person name="Sun Q."/>
            <person name="Mori K."/>
        </authorList>
    </citation>
    <scope>NUCLEOTIDE SEQUENCE [LARGE SCALE GENOMIC DNA]</scope>
    <source>
        <strain evidence="3 4">TBRC 1851</strain>
    </source>
</reference>